<name>A0AAD7ILW2_9AGAR</name>
<comment type="caution">
    <text evidence="2">The sequence shown here is derived from an EMBL/GenBank/DDBJ whole genome shotgun (WGS) entry which is preliminary data.</text>
</comment>
<feature type="signal peptide" evidence="1">
    <location>
        <begin position="1"/>
        <end position="17"/>
    </location>
</feature>
<dbReference type="Proteomes" id="UP001215280">
    <property type="component" value="Unassembled WGS sequence"/>
</dbReference>
<reference evidence="2" key="1">
    <citation type="submission" date="2023-03" db="EMBL/GenBank/DDBJ databases">
        <title>Massive genome expansion in bonnet fungi (Mycena s.s.) driven by repeated elements and novel gene families across ecological guilds.</title>
        <authorList>
            <consortium name="Lawrence Berkeley National Laboratory"/>
            <person name="Harder C.B."/>
            <person name="Miyauchi S."/>
            <person name="Viragh M."/>
            <person name="Kuo A."/>
            <person name="Thoen E."/>
            <person name="Andreopoulos B."/>
            <person name="Lu D."/>
            <person name="Skrede I."/>
            <person name="Drula E."/>
            <person name="Henrissat B."/>
            <person name="Morin E."/>
            <person name="Kohler A."/>
            <person name="Barry K."/>
            <person name="LaButti K."/>
            <person name="Morin E."/>
            <person name="Salamov A."/>
            <person name="Lipzen A."/>
            <person name="Mereny Z."/>
            <person name="Hegedus B."/>
            <person name="Baldrian P."/>
            <person name="Stursova M."/>
            <person name="Weitz H."/>
            <person name="Taylor A."/>
            <person name="Grigoriev I.V."/>
            <person name="Nagy L.G."/>
            <person name="Martin F."/>
            <person name="Kauserud H."/>
        </authorList>
    </citation>
    <scope>NUCLEOTIDE SEQUENCE</scope>
    <source>
        <strain evidence="2">CBHHK188m</strain>
    </source>
</reference>
<dbReference type="AlphaFoldDB" id="A0AAD7ILW2"/>
<organism evidence="2 3">
    <name type="scientific">Mycena maculata</name>
    <dbReference type="NCBI Taxonomy" id="230809"/>
    <lineage>
        <taxon>Eukaryota</taxon>
        <taxon>Fungi</taxon>
        <taxon>Dikarya</taxon>
        <taxon>Basidiomycota</taxon>
        <taxon>Agaricomycotina</taxon>
        <taxon>Agaricomycetes</taxon>
        <taxon>Agaricomycetidae</taxon>
        <taxon>Agaricales</taxon>
        <taxon>Marasmiineae</taxon>
        <taxon>Mycenaceae</taxon>
        <taxon>Mycena</taxon>
    </lineage>
</organism>
<proteinExistence type="predicted"/>
<evidence type="ECO:0000313" key="2">
    <source>
        <dbReference type="EMBL" id="KAJ7746147.1"/>
    </source>
</evidence>
<evidence type="ECO:0000313" key="3">
    <source>
        <dbReference type="Proteomes" id="UP001215280"/>
    </source>
</evidence>
<accession>A0AAD7ILW2</accession>
<keyword evidence="1" id="KW-0732">Signal</keyword>
<feature type="chain" id="PRO_5041979779" evidence="1">
    <location>
        <begin position="18"/>
        <end position="160"/>
    </location>
</feature>
<sequence>MLALVLLLIAFLHTAFAASAPGRTIISRQTTTSLSPPSACTSACGPLESALDGTNTTLAALCTSALVNDYVKCFNCIIAAGDITQAAAQGQLDGYVSECSDAGYPVAGATVSADSSSSNSGSSTSGNGFKTNDAARLTLRDSAVSLCLSISLILANILAL</sequence>
<keyword evidence="3" id="KW-1185">Reference proteome</keyword>
<evidence type="ECO:0000256" key="1">
    <source>
        <dbReference type="SAM" id="SignalP"/>
    </source>
</evidence>
<dbReference type="EMBL" id="JARJLG010000099">
    <property type="protein sequence ID" value="KAJ7746147.1"/>
    <property type="molecule type" value="Genomic_DNA"/>
</dbReference>
<gene>
    <name evidence="2" type="ORF">DFH07DRAFT_832905</name>
</gene>
<protein>
    <submittedName>
        <fullName evidence="2">Uncharacterized protein</fullName>
    </submittedName>
</protein>